<accession>A0A7R9IBM1</accession>
<dbReference type="InterPro" id="IPR036852">
    <property type="entry name" value="Peptidase_S8/S53_dom_sf"/>
</dbReference>
<dbReference type="GO" id="GO:0004252">
    <property type="term" value="F:serine-type endopeptidase activity"/>
    <property type="evidence" value="ECO:0007669"/>
    <property type="project" value="InterPro"/>
</dbReference>
<evidence type="ECO:0000256" key="5">
    <source>
        <dbReference type="SAM" id="SignalP"/>
    </source>
</evidence>
<dbReference type="EMBL" id="OE000139">
    <property type="protein sequence ID" value="CAD7452617.1"/>
    <property type="molecule type" value="Genomic_DNA"/>
</dbReference>
<evidence type="ECO:0000256" key="4">
    <source>
        <dbReference type="PROSITE-ProRule" id="PRU01240"/>
    </source>
</evidence>
<dbReference type="PROSITE" id="PS51892">
    <property type="entry name" value="SUBTILASE"/>
    <property type="match status" value="1"/>
</dbReference>
<name>A0A7R9IBM1_9NEOP</name>
<keyword evidence="2" id="KW-0378">Hydrolase</keyword>
<comment type="similarity">
    <text evidence="4">Belongs to the peptidase S8 family.</text>
</comment>
<dbReference type="PANTHER" id="PTHR42884">
    <property type="entry name" value="PROPROTEIN CONVERTASE SUBTILISIN/KEXIN-RELATED"/>
    <property type="match status" value="1"/>
</dbReference>
<comment type="caution">
    <text evidence="4">Lacks conserved residue(s) required for the propagation of feature annotation.</text>
</comment>
<evidence type="ECO:0000256" key="3">
    <source>
        <dbReference type="ARBA" id="ARBA00022825"/>
    </source>
</evidence>
<keyword evidence="3" id="KW-0720">Serine protease</keyword>
<evidence type="ECO:0000256" key="2">
    <source>
        <dbReference type="ARBA" id="ARBA00022801"/>
    </source>
</evidence>
<evidence type="ECO:0000313" key="7">
    <source>
        <dbReference type="EMBL" id="CAD7452617.1"/>
    </source>
</evidence>
<reference evidence="7" key="1">
    <citation type="submission" date="2020-11" db="EMBL/GenBank/DDBJ databases">
        <authorList>
            <person name="Tran Van P."/>
        </authorList>
    </citation>
    <scope>NUCLEOTIDE SEQUENCE</scope>
</reference>
<dbReference type="SUPFAM" id="SSF52743">
    <property type="entry name" value="Subtilisin-like"/>
    <property type="match status" value="1"/>
</dbReference>
<protein>
    <recommendedName>
        <fullName evidence="6">Peptidase S8 pro-domain domain-containing protein</fullName>
    </recommendedName>
</protein>
<dbReference type="Gene3D" id="3.40.50.200">
    <property type="entry name" value="Peptidase S8/S53 domain"/>
    <property type="match status" value="1"/>
</dbReference>
<dbReference type="SUPFAM" id="SSF54897">
    <property type="entry name" value="Protease propeptides/inhibitors"/>
    <property type="match status" value="1"/>
</dbReference>
<dbReference type="GO" id="GO:0043005">
    <property type="term" value="C:neuron projection"/>
    <property type="evidence" value="ECO:0007669"/>
    <property type="project" value="TreeGrafter"/>
</dbReference>
<dbReference type="InterPro" id="IPR023827">
    <property type="entry name" value="Peptidase_S8_Asp-AS"/>
</dbReference>
<keyword evidence="5" id="KW-0732">Signal</keyword>
<feature type="domain" description="Peptidase S8 pro-domain" evidence="6">
    <location>
        <begin position="40"/>
        <end position="116"/>
    </location>
</feature>
<dbReference type="AlphaFoldDB" id="A0A7R9IBM1"/>
<proteinExistence type="inferred from homology"/>
<dbReference type="GO" id="GO:0016020">
    <property type="term" value="C:membrane"/>
    <property type="evidence" value="ECO:0007669"/>
    <property type="project" value="TreeGrafter"/>
</dbReference>
<dbReference type="PROSITE" id="PS00136">
    <property type="entry name" value="SUBTILASE_ASP"/>
    <property type="match status" value="1"/>
</dbReference>
<feature type="signal peptide" evidence="5">
    <location>
        <begin position="1"/>
        <end position="27"/>
    </location>
</feature>
<dbReference type="InterPro" id="IPR032815">
    <property type="entry name" value="S8_pro-domain"/>
</dbReference>
<dbReference type="GO" id="GO:0016486">
    <property type="term" value="P:peptide hormone processing"/>
    <property type="evidence" value="ECO:0007669"/>
    <property type="project" value="TreeGrafter"/>
</dbReference>
<dbReference type="InterPro" id="IPR038466">
    <property type="entry name" value="S8_pro-domain_sf"/>
</dbReference>
<evidence type="ECO:0000259" key="6">
    <source>
        <dbReference type="Pfam" id="PF16470"/>
    </source>
</evidence>
<sequence>MLRPLVRSYVMVSMVVLLLLPTRPTEGHQGLETATEFTNEWVVRLEGGRQAAQVLAQEMGYNLLGQVLGFPDTYRMVKNDHPPVHKRAHSYLSERLALDARVLWAEQQFIKQRTKRGIVPPIDRSTRREKRWDLSVPSRTNRYLFNDELWDEEWYLQDTRTRPDLPKLDLHVLPVYEQGITGRGVRVCVLDDGVEFRHEDLQHNYCTTLITSLRDMENIIKVGKAISIVGIMIYRNSVSTLSVCTCGKLAKCTNTDRYSILTVSNEYDHECGYDQG</sequence>
<evidence type="ECO:0000256" key="1">
    <source>
        <dbReference type="ARBA" id="ARBA00022670"/>
    </source>
</evidence>
<dbReference type="PANTHER" id="PTHR42884:SF14">
    <property type="entry name" value="NEUROENDOCRINE CONVERTASE 1"/>
    <property type="match status" value="1"/>
</dbReference>
<organism evidence="7">
    <name type="scientific">Timema tahoe</name>
    <dbReference type="NCBI Taxonomy" id="61484"/>
    <lineage>
        <taxon>Eukaryota</taxon>
        <taxon>Metazoa</taxon>
        <taxon>Ecdysozoa</taxon>
        <taxon>Arthropoda</taxon>
        <taxon>Hexapoda</taxon>
        <taxon>Insecta</taxon>
        <taxon>Pterygota</taxon>
        <taxon>Neoptera</taxon>
        <taxon>Polyneoptera</taxon>
        <taxon>Phasmatodea</taxon>
        <taxon>Timematodea</taxon>
        <taxon>Timematoidea</taxon>
        <taxon>Timematidae</taxon>
        <taxon>Timema</taxon>
    </lineage>
</organism>
<dbReference type="GO" id="GO:0005615">
    <property type="term" value="C:extracellular space"/>
    <property type="evidence" value="ECO:0007669"/>
    <property type="project" value="TreeGrafter"/>
</dbReference>
<keyword evidence="1" id="KW-0645">Protease</keyword>
<gene>
    <name evidence="7" type="ORF">TTEB3V08_LOCUS794</name>
</gene>
<dbReference type="Pfam" id="PF16470">
    <property type="entry name" value="S8_pro-domain"/>
    <property type="match status" value="1"/>
</dbReference>
<feature type="chain" id="PRO_5031409598" description="Peptidase S8 pro-domain domain-containing protein" evidence="5">
    <location>
        <begin position="28"/>
        <end position="276"/>
    </location>
</feature>
<dbReference type="Gene3D" id="3.30.70.850">
    <property type="entry name" value="Peptidase S8, pro-domain"/>
    <property type="match status" value="1"/>
</dbReference>